<proteinExistence type="predicted"/>
<feature type="non-terminal residue" evidence="1">
    <location>
        <position position="1"/>
    </location>
</feature>
<reference evidence="1" key="1">
    <citation type="journal article" date="2015" name="Nature">
        <title>Complex archaea that bridge the gap between prokaryotes and eukaryotes.</title>
        <authorList>
            <person name="Spang A."/>
            <person name="Saw J.H."/>
            <person name="Jorgensen S.L."/>
            <person name="Zaremba-Niedzwiedzka K."/>
            <person name="Martijn J."/>
            <person name="Lind A.E."/>
            <person name="van Eijk R."/>
            <person name="Schleper C."/>
            <person name="Guy L."/>
            <person name="Ettema T.J."/>
        </authorList>
    </citation>
    <scope>NUCLEOTIDE SEQUENCE</scope>
</reference>
<gene>
    <name evidence="1" type="ORF">LCGC14_2900070</name>
</gene>
<name>A0A0F8XUM4_9ZZZZ</name>
<dbReference type="EMBL" id="LAZR01057069">
    <property type="protein sequence ID" value="KKK72817.1"/>
    <property type="molecule type" value="Genomic_DNA"/>
</dbReference>
<accession>A0A0F8XUM4</accession>
<evidence type="ECO:0000313" key="1">
    <source>
        <dbReference type="EMBL" id="KKK72817.1"/>
    </source>
</evidence>
<protein>
    <submittedName>
        <fullName evidence="1">Uncharacterized protein</fullName>
    </submittedName>
</protein>
<comment type="caution">
    <text evidence="1">The sequence shown here is derived from an EMBL/GenBank/DDBJ whole genome shotgun (WGS) entry which is preliminary data.</text>
</comment>
<dbReference type="AlphaFoldDB" id="A0A0F8XUM4"/>
<organism evidence="1">
    <name type="scientific">marine sediment metagenome</name>
    <dbReference type="NCBI Taxonomy" id="412755"/>
    <lineage>
        <taxon>unclassified sequences</taxon>
        <taxon>metagenomes</taxon>
        <taxon>ecological metagenomes</taxon>
    </lineage>
</organism>
<sequence length="92" mass="10090">GLMLTLEGGVGVKINLRATKEEVIEAIQKSLSTGRQDLIQFTTSNPEEEEICLLDPKRVLLALVKKEFIMSSGRIIPAQMASPGANPNQFKH</sequence>